<keyword evidence="1" id="KW-0812">Transmembrane</keyword>
<reference evidence="2 3" key="1">
    <citation type="submission" date="2018-09" db="EMBL/GenBank/DDBJ databases">
        <title>Phylogeny of the Shewanellaceae, and recommendation for two new genera, Pseudoshewanella and Parashewanella.</title>
        <authorList>
            <person name="Wang G."/>
        </authorList>
    </citation>
    <scope>NUCLEOTIDE SEQUENCE [LARGE SCALE GENOMIC DNA]</scope>
    <source>
        <strain evidence="2 3">KCTC 22492</strain>
    </source>
</reference>
<evidence type="ECO:0000256" key="1">
    <source>
        <dbReference type="SAM" id="Phobius"/>
    </source>
</evidence>
<comment type="caution">
    <text evidence="2">The sequence shown here is derived from an EMBL/GenBank/DDBJ whole genome shotgun (WGS) entry which is preliminary data.</text>
</comment>
<keyword evidence="1" id="KW-1133">Transmembrane helix</keyword>
<accession>A0A3A6U037</accession>
<dbReference type="Pfam" id="PF04657">
    <property type="entry name" value="DMT_YdcZ"/>
    <property type="match status" value="1"/>
</dbReference>
<feature type="transmembrane region" description="Helical" evidence="1">
    <location>
        <begin position="122"/>
        <end position="141"/>
    </location>
</feature>
<feature type="transmembrane region" description="Helical" evidence="1">
    <location>
        <begin position="70"/>
        <end position="91"/>
    </location>
</feature>
<name>A0A3A6U037_9GAMM</name>
<dbReference type="RefSeq" id="WP_121852313.1">
    <property type="nucleotide sequence ID" value="NZ_CP037952.1"/>
</dbReference>
<dbReference type="EMBL" id="QYYH01000015">
    <property type="protein sequence ID" value="RJY18788.1"/>
    <property type="molecule type" value="Genomic_DNA"/>
</dbReference>
<dbReference type="AlphaFoldDB" id="A0A3A6U037"/>
<dbReference type="PANTHER" id="PTHR34821:SF2">
    <property type="entry name" value="INNER MEMBRANE PROTEIN YDCZ"/>
    <property type="match status" value="1"/>
</dbReference>
<keyword evidence="3" id="KW-1185">Reference proteome</keyword>
<dbReference type="OrthoDB" id="4212731at2"/>
<dbReference type="GO" id="GO:0005886">
    <property type="term" value="C:plasma membrane"/>
    <property type="evidence" value="ECO:0007669"/>
    <property type="project" value="TreeGrafter"/>
</dbReference>
<evidence type="ECO:0000313" key="3">
    <source>
        <dbReference type="Proteomes" id="UP000273022"/>
    </source>
</evidence>
<protein>
    <submittedName>
        <fullName evidence="2">EamA-like transporter family protein</fullName>
    </submittedName>
</protein>
<feature type="transmembrane region" description="Helical" evidence="1">
    <location>
        <begin position="97"/>
        <end position="115"/>
    </location>
</feature>
<evidence type="ECO:0000313" key="2">
    <source>
        <dbReference type="EMBL" id="RJY18788.1"/>
    </source>
</evidence>
<proteinExistence type="predicted"/>
<dbReference type="PANTHER" id="PTHR34821">
    <property type="entry name" value="INNER MEMBRANE PROTEIN YDCZ"/>
    <property type="match status" value="1"/>
</dbReference>
<gene>
    <name evidence="2" type="ORF">D5R81_03720</name>
</gene>
<feature type="transmembrane region" description="Helical" evidence="1">
    <location>
        <begin position="39"/>
        <end position="58"/>
    </location>
</feature>
<dbReference type="InterPro" id="IPR006750">
    <property type="entry name" value="YdcZ"/>
</dbReference>
<organism evidence="2 3">
    <name type="scientific">Parashewanella spongiae</name>
    <dbReference type="NCBI Taxonomy" id="342950"/>
    <lineage>
        <taxon>Bacteria</taxon>
        <taxon>Pseudomonadati</taxon>
        <taxon>Pseudomonadota</taxon>
        <taxon>Gammaproteobacteria</taxon>
        <taxon>Alteromonadales</taxon>
        <taxon>Shewanellaceae</taxon>
        <taxon>Parashewanella</taxon>
    </lineage>
</organism>
<sequence>MGWMISIALINGLLIGLCRSINGSLSQNKGPFRASFHNHWVGAATLTVIIFLFTSISVSSLFSIDSWQHVPALSLTGGILGALYVAINSHILSHIEALKAALFVISGQMITGVLLSISEQSIIDFSLQIAGVILIIIGMFFNLKIKNSPK</sequence>
<dbReference type="Proteomes" id="UP000273022">
    <property type="component" value="Unassembled WGS sequence"/>
</dbReference>
<keyword evidence="1" id="KW-0472">Membrane</keyword>